<keyword evidence="9" id="KW-1185">Reference proteome</keyword>
<keyword evidence="6" id="KW-0508">mRNA splicing</keyword>
<keyword evidence="3" id="KW-0694">RNA-binding</keyword>
<evidence type="ECO:0000256" key="2">
    <source>
        <dbReference type="ARBA" id="ARBA00022737"/>
    </source>
</evidence>
<evidence type="ECO:0000313" key="9">
    <source>
        <dbReference type="Proteomes" id="UP001152795"/>
    </source>
</evidence>
<keyword evidence="1" id="KW-0507">mRNA processing</keyword>
<dbReference type="Gene3D" id="1.10.10.790">
    <property type="entry name" value="Surp module"/>
    <property type="match status" value="2"/>
</dbReference>
<dbReference type="SUPFAM" id="SSF109905">
    <property type="entry name" value="Surp module (SWAP domain)"/>
    <property type="match status" value="2"/>
</dbReference>
<keyword evidence="2" id="KW-0677">Repeat</keyword>
<feature type="region of interest" description="Disordered" evidence="7">
    <location>
        <begin position="603"/>
        <end position="629"/>
    </location>
</feature>
<feature type="region of interest" description="Disordered" evidence="7">
    <location>
        <begin position="341"/>
        <end position="410"/>
    </location>
</feature>
<evidence type="ECO:0000313" key="8">
    <source>
        <dbReference type="EMBL" id="CAB4011526.1"/>
    </source>
</evidence>
<evidence type="ECO:0000256" key="5">
    <source>
        <dbReference type="ARBA" id="ARBA00023163"/>
    </source>
</evidence>
<evidence type="ECO:0000256" key="1">
    <source>
        <dbReference type="ARBA" id="ARBA00022664"/>
    </source>
</evidence>
<dbReference type="SMART" id="SM00648">
    <property type="entry name" value="SWAP"/>
    <property type="match status" value="2"/>
</dbReference>
<proteinExistence type="predicted"/>
<dbReference type="InterPro" id="IPR019147">
    <property type="entry name" value="SWAP_N_domain"/>
</dbReference>
<reference evidence="8" key="1">
    <citation type="submission" date="2020-04" db="EMBL/GenBank/DDBJ databases">
        <authorList>
            <person name="Alioto T."/>
            <person name="Alioto T."/>
            <person name="Gomez Garrido J."/>
        </authorList>
    </citation>
    <scope>NUCLEOTIDE SEQUENCE</scope>
    <source>
        <strain evidence="8">A484AB</strain>
    </source>
</reference>
<comment type="caution">
    <text evidence="8">The sequence shown here is derived from an EMBL/GenBank/DDBJ whole genome shotgun (WGS) entry which is preliminary data.</text>
</comment>
<dbReference type="GO" id="GO:0000395">
    <property type="term" value="P:mRNA 5'-splice site recognition"/>
    <property type="evidence" value="ECO:0007669"/>
    <property type="project" value="TreeGrafter"/>
</dbReference>
<dbReference type="InterPro" id="IPR040397">
    <property type="entry name" value="SWAP"/>
</dbReference>
<dbReference type="EMBL" id="CACRXK020007179">
    <property type="protein sequence ID" value="CAB4011526.1"/>
    <property type="molecule type" value="Genomic_DNA"/>
</dbReference>
<protein>
    <submittedName>
        <fullName evidence="8">Splicing factor, suppressor of white-apricot homolog isoform X1</fullName>
    </submittedName>
</protein>
<keyword evidence="4" id="KW-0805">Transcription regulation</keyword>
<evidence type="ECO:0000256" key="3">
    <source>
        <dbReference type="ARBA" id="ARBA00022884"/>
    </source>
</evidence>
<dbReference type="AlphaFoldDB" id="A0A6S7I1F1"/>
<feature type="compositionally biased region" description="Acidic residues" evidence="7">
    <location>
        <begin position="352"/>
        <end position="365"/>
    </location>
</feature>
<dbReference type="OrthoDB" id="5988368at2759"/>
<keyword evidence="5" id="KW-0804">Transcription</keyword>
<feature type="compositionally biased region" description="Acidic residues" evidence="7">
    <location>
        <begin position="611"/>
        <end position="629"/>
    </location>
</feature>
<dbReference type="PANTHER" id="PTHR13161:SF15">
    <property type="entry name" value="SPLICING FACTOR, SUPPRESSOR OF WHITE-APRICOT HOMOLOG"/>
    <property type="match status" value="1"/>
</dbReference>
<dbReference type="Pfam" id="PF09750">
    <property type="entry name" value="DRY_EERY"/>
    <property type="match status" value="1"/>
</dbReference>
<dbReference type="PROSITE" id="PS50128">
    <property type="entry name" value="SURP"/>
    <property type="match status" value="2"/>
</dbReference>
<dbReference type="Pfam" id="PF01805">
    <property type="entry name" value="Surp"/>
    <property type="match status" value="2"/>
</dbReference>
<dbReference type="InterPro" id="IPR035967">
    <property type="entry name" value="SWAP/Surp_sf"/>
</dbReference>
<gene>
    <name evidence="8" type="ORF">PACLA_8A050997</name>
</gene>
<dbReference type="SMART" id="SM01141">
    <property type="entry name" value="DRY_EERY"/>
    <property type="match status" value="1"/>
</dbReference>
<organism evidence="8 9">
    <name type="scientific">Paramuricea clavata</name>
    <name type="common">Red gorgonian</name>
    <name type="synonym">Violescent sea-whip</name>
    <dbReference type="NCBI Taxonomy" id="317549"/>
    <lineage>
        <taxon>Eukaryota</taxon>
        <taxon>Metazoa</taxon>
        <taxon>Cnidaria</taxon>
        <taxon>Anthozoa</taxon>
        <taxon>Octocorallia</taxon>
        <taxon>Malacalcyonacea</taxon>
        <taxon>Plexauridae</taxon>
        <taxon>Paramuricea</taxon>
    </lineage>
</organism>
<dbReference type="Proteomes" id="UP001152795">
    <property type="component" value="Unassembled WGS sequence"/>
</dbReference>
<accession>A0A6S7I1F1</accession>
<feature type="region of interest" description="Disordered" evidence="7">
    <location>
        <begin position="16"/>
        <end position="38"/>
    </location>
</feature>
<dbReference type="PANTHER" id="PTHR13161">
    <property type="entry name" value="SPLICING FACTOR SUPPRESSOR OF WHITE APRICOT"/>
    <property type="match status" value="1"/>
</dbReference>
<dbReference type="FunFam" id="1.10.10.790:FF:000002">
    <property type="entry name" value="Splicing factor 3A subunit 1"/>
    <property type="match status" value="1"/>
</dbReference>
<evidence type="ECO:0000256" key="7">
    <source>
        <dbReference type="SAM" id="MobiDB-lite"/>
    </source>
</evidence>
<name>A0A6S7I1F1_PARCT</name>
<dbReference type="GO" id="GO:0003723">
    <property type="term" value="F:RNA binding"/>
    <property type="evidence" value="ECO:0007669"/>
    <property type="project" value="UniProtKB-KW"/>
</dbReference>
<dbReference type="InterPro" id="IPR000061">
    <property type="entry name" value="Surp"/>
</dbReference>
<sequence>MSVLFKNQFGYEQEENSYQKRHQHARQQHVPRQIGQKDKRGREENLLVFGYACSVYYDDQKAVYFNEGRHLMPWMGDESLMIDRFDGRLLLEDISPYISKGSSDEDNTWQLSYDEQEIERLCDEERYQALENNDGNGSGDDYEEEEMKRFKAAIASEGGSYSAVGMTYNDQQYYPQYNYDSTQGHADMNTQYYHAFAQEHSAGPAPLLQEQPASMVPLLQQYHQQQQQIQQQQQQELLLLQQQQQQQQQPAQQQPQQEEEEIEVFVPPKELDIPADMEAPDTAKLHTIIERTAFFIKDHGPQMEIVVKAKQSGNPQFDFIQFDHRLHPYYKLILKAVRSGSYEPAKPAPPPAEEEEEESDSDEEMELHPLLTASLRAPITSKKKDVPPLEPPPLPPGWTAVNPDDTTGTNSFVSKADTFFADMNVTGQTMSYPPGYPGYPYTHPGITPPPPPPPGIEPQTGNGNPQFPPMFYSNNPATSLAGPILSYPGTEMTTGPPIIPPPPDLKPICDKLAEYVARNGSQFEENIRAKNDPRFDFINETSDHYTYYQTRIREFKLNPAESGKKSSDGAKSGILVPSSTPVSFQIKTKDAKRTVMEYQSSILYKTAKADESDEEGVDEDNTENEDDKV</sequence>
<feature type="compositionally biased region" description="Basic residues" evidence="7">
    <location>
        <begin position="19"/>
        <end position="29"/>
    </location>
</feature>
<evidence type="ECO:0000256" key="6">
    <source>
        <dbReference type="ARBA" id="ARBA00023187"/>
    </source>
</evidence>
<evidence type="ECO:0000256" key="4">
    <source>
        <dbReference type="ARBA" id="ARBA00023015"/>
    </source>
</evidence>